<gene>
    <name evidence="1" type="ORF">NARC_160086</name>
</gene>
<sequence length="150" mass="17803">MEKKDVKFHFPVLIYDNYCSSCSKFAQAIYHLSKRKIEILGHFDIERSNELKELVFKNYSKDPTKMFWYVKKDKAYASRKGLVHVIKDLIKINLGLIKYNKVQLVDQKFSKSCYIRNNFYSQYGCGDDAKSVFKRISYLIRNTDSIQWNA</sequence>
<protein>
    <submittedName>
        <fullName evidence="1">Putative thiol-disulfide oxidoreductase</fullName>
    </submittedName>
</protein>
<evidence type="ECO:0000313" key="1">
    <source>
        <dbReference type="EMBL" id="TVP39372.1"/>
    </source>
</evidence>
<comment type="caution">
    <text evidence="1">The sequence shown here is derived from an EMBL/GenBank/DDBJ whole genome shotgun (WGS) entry which is preliminary data.</text>
</comment>
<dbReference type="Proteomes" id="UP000315289">
    <property type="component" value="Unassembled WGS sequence"/>
</dbReference>
<evidence type="ECO:0000313" key="2">
    <source>
        <dbReference type="Proteomes" id="UP000315289"/>
    </source>
</evidence>
<reference evidence="1 2" key="1">
    <citation type="journal article" date="2019" name="Front. Microbiol.">
        <title>Ammonia Oxidation by the Arctic Terrestrial Thaumarchaeote Candidatus Nitrosocosmicus arcticus Is Stimulated by Increasing Temperatures.</title>
        <authorList>
            <person name="Alves R.J.E."/>
            <person name="Kerou M."/>
            <person name="Zappe A."/>
            <person name="Bittner R."/>
            <person name="Abby S.S."/>
            <person name="Schmidt H.A."/>
            <person name="Pfeifer K."/>
            <person name="Schleper C."/>
        </authorList>
    </citation>
    <scope>NUCLEOTIDE SEQUENCE [LARGE SCALE GENOMIC DNA]</scope>
    <source>
        <strain evidence="1 2">Kfb</strain>
    </source>
</reference>
<proteinExistence type="predicted"/>
<dbReference type="AlphaFoldDB" id="A0A557SRY6"/>
<organism evidence="1 2">
    <name type="scientific">Candidatus Nitrosocosmicus arcticus</name>
    <dbReference type="NCBI Taxonomy" id="2035267"/>
    <lineage>
        <taxon>Archaea</taxon>
        <taxon>Nitrososphaerota</taxon>
        <taxon>Nitrososphaeria</taxon>
        <taxon>Nitrososphaerales</taxon>
        <taxon>Nitrososphaeraceae</taxon>
        <taxon>Candidatus Nitrosocosmicus</taxon>
    </lineage>
</organism>
<dbReference type="EMBL" id="VOAH01000016">
    <property type="protein sequence ID" value="TVP39372.1"/>
    <property type="molecule type" value="Genomic_DNA"/>
</dbReference>
<keyword evidence="2" id="KW-1185">Reference proteome</keyword>
<dbReference type="RefSeq" id="WP_144734073.1">
    <property type="nucleotide sequence ID" value="NZ_ML675591.1"/>
</dbReference>
<accession>A0A557SRY6</accession>
<name>A0A557SRY6_9ARCH</name>
<dbReference type="OrthoDB" id="6714at2157"/>